<evidence type="ECO:0000313" key="2">
    <source>
        <dbReference type="Proteomes" id="UP000291107"/>
    </source>
</evidence>
<dbReference type="AlphaFoldDB" id="A0A4Q4L679"/>
<sequence>MNVGQSVSKAIDEWEAGDLDSAMMHACNAVDNTAKRTYPNMFSSNARFTRLLRDNYSILGPMGLVVPGWDLVNYRFNIKLDNPKAPGGVPDTADVIYGIHRCCHSHGEALPEGFELFADARGESTHFFHDIPGGKVRLSDRAIFALLAVVVYAPVNKACQAKDGYYLTYYNNKMIINESWGRMSELKSLIESQPPGEMIVEEYE</sequence>
<organism evidence="1 2">
    <name type="scientific">Pseudomonas koreensis</name>
    <dbReference type="NCBI Taxonomy" id="198620"/>
    <lineage>
        <taxon>Bacteria</taxon>
        <taxon>Pseudomonadati</taxon>
        <taxon>Pseudomonadota</taxon>
        <taxon>Gammaproteobacteria</taxon>
        <taxon>Pseudomonadales</taxon>
        <taxon>Pseudomonadaceae</taxon>
        <taxon>Pseudomonas</taxon>
    </lineage>
</organism>
<proteinExistence type="predicted"/>
<evidence type="ECO:0000313" key="1">
    <source>
        <dbReference type="EMBL" id="RYM42785.1"/>
    </source>
</evidence>
<gene>
    <name evidence="1" type="ORF">EVS84_10115</name>
</gene>
<name>A0A4Q4L679_9PSED</name>
<accession>A0A4Q4L679</accession>
<dbReference type="RefSeq" id="WP_129998321.1">
    <property type="nucleotide sequence ID" value="NZ_SEUB01000003.1"/>
</dbReference>
<protein>
    <submittedName>
        <fullName evidence="1">Uncharacterized protein</fullName>
    </submittedName>
</protein>
<dbReference type="EMBL" id="SEUB01000003">
    <property type="protein sequence ID" value="RYM42785.1"/>
    <property type="molecule type" value="Genomic_DNA"/>
</dbReference>
<comment type="caution">
    <text evidence="1">The sequence shown here is derived from an EMBL/GenBank/DDBJ whole genome shotgun (WGS) entry which is preliminary data.</text>
</comment>
<reference evidence="1 2" key="1">
    <citation type="submission" date="2019-02" db="EMBL/GenBank/DDBJ databases">
        <title>Genome of Pseudomonas korensis isolated from heavy metal contaminated environment.</title>
        <authorList>
            <person name="Ayangbenro A.S."/>
            <person name="Babalola O."/>
        </authorList>
    </citation>
    <scope>NUCLEOTIDE SEQUENCE [LARGE SCALE GENOMIC DNA]</scope>
    <source>
        <strain evidence="1 2">AB36</strain>
    </source>
</reference>
<dbReference type="Proteomes" id="UP000291107">
    <property type="component" value="Unassembled WGS sequence"/>
</dbReference>